<keyword evidence="3" id="KW-1185">Reference proteome</keyword>
<sequence length="172" mass="18965">MKARRNIVSAMLLGTSMLAFSWCARPTPWLLWNASASVPVGLYSVHPVGPLRVGQLLIVRPPAPLARFLAARRYLPMGVPLIKHIAALPGQVVCRRGRVITVDGTVEAEALDRDTRGRPLPVWQGCQKIAPHEIFLLNIGVPDSLDGRYFGPLPDMTIIGRATPLWIPRRPQ</sequence>
<protein>
    <submittedName>
        <fullName evidence="2">Peptidase S26</fullName>
    </submittedName>
</protein>
<reference evidence="3" key="1">
    <citation type="journal article" date="2019" name="Int. J. Syst. Evol. Microbiol.">
        <title>The Global Catalogue of Microorganisms (GCM) 10K type strain sequencing project: providing services to taxonomists for standard genome sequencing and annotation.</title>
        <authorList>
            <consortium name="The Broad Institute Genomics Platform"/>
            <consortium name="The Broad Institute Genome Sequencing Center for Infectious Disease"/>
            <person name="Wu L."/>
            <person name="Ma J."/>
        </authorList>
    </citation>
    <scope>NUCLEOTIDE SEQUENCE [LARGE SCALE GENOMIC DNA]</scope>
    <source>
        <strain evidence="3">NBRC 112502</strain>
    </source>
</reference>
<dbReference type="EMBL" id="BSOS01000094">
    <property type="protein sequence ID" value="GLR68679.1"/>
    <property type="molecule type" value="Genomic_DNA"/>
</dbReference>
<dbReference type="RefSeq" id="WP_348522691.1">
    <property type="nucleotide sequence ID" value="NZ_BSOS01000094.1"/>
</dbReference>
<evidence type="ECO:0000313" key="2">
    <source>
        <dbReference type="EMBL" id="GLR68679.1"/>
    </source>
</evidence>
<dbReference type="SUPFAM" id="SSF51306">
    <property type="entry name" value="LexA/Signal peptidase"/>
    <property type="match status" value="1"/>
</dbReference>
<proteinExistence type="predicted"/>
<name>A0ABQ6A862_9PROT</name>
<dbReference type="InterPro" id="IPR019533">
    <property type="entry name" value="Peptidase_S26"/>
</dbReference>
<organism evidence="2 3">
    <name type="scientific">Acidocella aquatica</name>
    <dbReference type="NCBI Taxonomy" id="1922313"/>
    <lineage>
        <taxon>Bacteria</taxon>
        <taxon>Pseudomonadati</taxon>
        <taxon>Pseudomonadota</taxon>
        <taxon>Alphaproteobacteria</taxon>
        <taxon>Acetobacterales</taxon>
        <taxon>Acidocellaceae</taxon>
        <taxon>Acidocella</taxon>
    </lineage>
</organism>
<gene>
    <name evidence="2" type="primary">traF</name>
    <name evidence="2" type="ORF">GCM10010909_33610</name>
</gene>
<comment type="caution">
    <text evidence="2">The sequence shown here is derived from an EMBL/GenBank/DDBJ whole genome shotgun (WGS) entry which is preliminary data.</text>
</comment>
<evidence type="ECO:0000259" key="1">
    <source>
        <dbReference type="Pfam" id="PF10502"/>
    </source>
</evidence>
<evidence type="ECO:0000313" key="3">
    <source>
        <dbReference type="Proteomes" id="UP001156641"/>
    </source>
</evidence>
<dbReference type="InterPro" id="IPR036286">
    <property type="entry name" value="LexA/Signal_pep-like_sf"/>
</dbReference>
<dbReference type="Pfam" id="PF10502">
    <property type="entry name" value="Peptidase_S26"/>
    <property type="match status" value="1"/>
</dbReference>
<accession>A0ABQ6A862</accession>
<dbReference type="Gene3D" id="2.10.109.10">
    <property type="entry name" value="Umud Fragment, subunit A"/>
    <property type="match status" value="1"/>
</dbReference>
<feature type="domain" description="Peptidase S26" evidence="1">
    <location>
        <begin position="11"/>
        <end position="166"/>
    </location>
</feature>
<dbReference type="Proteomes" id="UP001156641">
    <property type="component" value="Unassembled WGS sequence"/>
</dbReference>